<protein>
    <submittedName>
        <fullName evidence="1">Uncharacterized protein</fullName>
    </submittedName>
</protein>
<dbReference type="EMBL" id="CAXIXY010000003">
    <property type="protein sequence ID" value="CAL2075532.1"/>
    <property type="molecule type" value="Genomic_DNA"/>
</dbReference>
<evidence type="ECO:0000313" key="1">
    <source>
        <dbReference type="EMBL" id="CAL2075532.1"/>
    </source>
</evidence>
<dbReference type="Proteomes" id="UP001497416">
    <property type="component" value="Unassembled WGS sequence"/>
</dbReference>
<proteinExistence type="predicted"/>
<name>A0ABM9NQY3_9FLAO</name>
<accession>A0ABM9NQY3</accession>
<evidence type="ECO:0000313" key="2">
    <source>
        <dbReference type="Proteomes" id="UP001497416"/>
    </source>
</evidence>
<dbReference type="RefSeq" id="WP_348709704.1">
    <property type="nucleotide sequence ID" value="NZ_CAXIXW010000011.1"/>
</dbReference>
<organism evidence="1 2">
    <name type="scientific">Tenacibaculum platacis</name>
    <dbReference type="NCBI Taxonomy" id="3137852"/>
    <lineage>
        <taxon>Bacteria</taxon>
        <taxon>Pseudomonadati</taxon>
        <taxon>Bacteroidota</taxon>
        <taxon>Flavobacteriia</taxon>
        <taxon>Flavobacteriales</taxon>
        <taxon>Flavobacteriaceae</taxon>
        <taxon>Tenacibaculum</taxon>
    </lineage>
</organism>
<comment type="caution">
    <text evidence="1">The sequence shown here is derived from an EMBL/GenBank/DDBJ whole genome shotgun (WGS) entry which is preliminary data.</text>
</comment>
<keyword evidence="2" id="KW-1185">Reference proteome</keyword>
<reference evidence="1 2" key="1">
    <citation type="submission" date="2024-05" db="EMBL/GenBank/DDBJ databases">
        <authorList>
            <person name="Duchaud E."/>
        </authorList>
    </citation>
    <scope>NUCLEOTIDE SEQUENCE [LARGE SCALE GENOMIC DNA]</scope>
    <source>
        <strain evidence="1">Ena-SAMPLE-TAB-13-05-2024-13:56:06:370-140302</strain>
    </source>
</reference>
<sequence>MKRTFIEDLKSFEISKKVQFRIFAGETKFDGDVNTDGDEDCLPPIDDKTKTRKENGVCVE</sequence>
<gene>
    <name evidence="1" type="ORF">T190607A01A_10207</name>
</gene>